<feature type="domain" description="BTB" evidence="1">
    <location>
        <begin position="33"/>
        <end position="99"/>
    </location>
</feature>
<gene>
    <name evidence="2" type="ORF">BU16DRAFT_613988</name>
</gene>
<keyword evidence="3" id="KW-1185">Reference proteome</keyword>
<dbReference type="Proteomes" id="UP000799750">
    <property type="component" value="Unassembled WGS sequence"/>
</dbReference>
<dbReference type="PANTHER" id="PTHR47843:SF2">
    <property type="entry name" value="BTB DOMAIN-CONTAINING PROTEIN"/>
    <property type="match status" value="1"/>
</dbReference>
<reference evidence="2" key="1">
    <citation type="journal article" date="2020" name="Stud. Mycol.">
        <title>101 Dothideomycetes genomes: a test case for predicting lifestyles and emergence of pathogens.</title>
        <authorList>
            <person name="Haridas S."/>
            <person name="Albert R."/>
            <person name="Binder M."/>
            <person name="Bloem J."/>
            <person name="Labutti K."/>
            <person name="Salamov A."/>
            <person name="Andreopoulos B."/>
            <person name="Baker S."/>
            <person name="Barry K."/>
            <person name="Bills G."/>
            <person name="Bluhm B."/>
            <person name="Cannon C."/>
            <person name="Castanera R."/>
            <person name="Culley D."/>
            <person name="Daum C."/>
            <person name="Ezra D."/>
            <person name="Gonzalez J."/>
            <person name="Henrissat B."/>
            <person name="Kuo A."/>
            <person name="Liang C."/>
            <person name="Lipzen A."/>
            <person name="Lutzoni F."/>
            <person name="Magnuson J."/>
            <person name="Mondo S."/>
            <person name="Nolan M."/>
            <person name="Ohm R."/>
            <person name="Pangilinan J."/>
            <person name="Park H.-J."/>
            <person name="Ramirez L."/>
            <person name="Alfaro M."/>
            <person name="Sun H."/>
            <person name="Tritt A."/>
            <person name="Yoshinaga Y."/>
            <person name="Zwiers L.-H."/>
            <person name="Turgeon B."/>
            <person name="Goodwin S."/>
            <person name="Spatafora J."/>
            <person name="Crous P."/>
            <person name="Grigoriev I."/>
        </authorList>
    </citation>
    <scope>NUCLEOTIDE SEQUENCE</scope>
    <source>
        <strain evidence="2">CBS 269.34</strain>
    </source>
</reference>
<dbReference type="PROSITE" id="PS50097">
    <property type="entry name" value="BTB"/>
    <property type="match status" value="1"/>
</dbReference>
<evidence type="ECO:0000313" key="3">
    <source>
        <dbReference type="Proteomes" id="UP000799750"/>
    </source>
</evidence>
<sequence length="301" mass="34062">MTLGSIPLPPPYSQAGTSSQRFSLVTNFKTFTTMAEIFVGPKETRFLVHRELLTHHSPFFTAALNGSFAESISQTVKLPAENPAIFELCVGWLYTSQLDPLVFFKDGKPAYYTLLNLYALADRLALEALRNQTIDQISDLAEQTNSVLTPSDTRILYEEIRDNAPLRALVIDLFAFKKTDKLLAEHPDDWHQLFLRDLTVYLKRPCAASLLRHSLQLWRPVSWQVTKACDECSRVLEPGARASACVSCVKVYCLRCLQRGEGKAGFETGTCRPWKGARCRLYHEHRETEACEDLVMGRGRE</sequence>
<evidence type="ECO:0000259" key="1">
    <source>
        <dbReference type="PROSITE" id="PS50097"/>
    </source>
</evidence>
<dbReference type="OrthoDB" id="194443at2759"/>
<evidence type="ECO:0000313" key="2">
    <source>
        <dbReference type="EMBL" id="KAF2500201.1"/>
    </source>
</evidence>
<accession>A0A6A6R6L6</accession>
<organism evidence="2 3">
    <name type="scientific">Lophium mytilinum</name>
    <dbReference type="NCBI Taxonomy" id="390894"/>
    <lineage>
        <taxon>Eukaryota</taxon>
        <taxon>Fungi</taxon>
        <taxon>Dikarya</taxon>
        <taxon>Ascomycota</taxon>
        <taxon>Pezizomycotina</taxon>
        <taxon>Dothideomycetes</taxon>
        <taxon>Pleosporomycetidae</taxon>
        <taxon>Mytilinidiales</taxon>
        <taxon>Mytilinidiaceae</taxon>
        <taxon>Lophium</taxon>
    </lineage>
</organism>
<dbReference type="AlphaFoldDB" id="A0A6A6R6L6"/>
<proteinExistence type="predicted"/>
<name>A0A6A6R6L6_9PEZI</name>
<dbReference type="Pfam" id="PF00651">
    <property type="entry name" value="BTB"/>
    <property type="match status" value="1"/>
</dbReference>
<dbReference type="SUPFAM" id="SSF54695">
    <property type="entry name" value="POZ domain"/>
    <property type="match status" value="1"/>
</dbReference>
<dbReference type="PANTHER" id="PTHR47843">
    <property type="entry name" value="BTB DOMAIN-CONTAINING PROTEIN-RELATED"/>
    <property type="match status" value="1"/>
</dbReference>
<dbReference type="Gene3D" id="3.30.710.10">
    <property type="entry name" value="Potassium Channel Kv1.1, Chain A"/>
    <property type="match status" value="1"/>
</dbReference>
<dbReference type="CDD" id="cd18186">
    <property type="entry name" value="BTB_POZ_ZBTB_KLHL-like"/>
    <property type="match status" value="1"/>
</dbReference>
<protein>
    <recommendedName>
        <fullName evidence="1">BTB domain-containing protein</fullName>
    </recommendedName>
</protein>
<dbReference type="EMBL" id="MU004183">
    <property type="protein sequence ID" value="KAF2500201.1"/>
    <property type="molecule type" value="Genomic_DNA"/>
</dbReference>
<dbReference type="InterPro" id="IPR000210">
    <property type="entry name" value="BTB/POZ_dom"/>
</dbReference>
<dbReference type="InterPro" id="IPR011333">
    <property type="entry name" value="SKP1/BTB/POZ_sf"/>
</dbReference>